<keyword evidence="6" id="KW-1185">Reference proteome</keyword>
<evidence type="ECO:0000259" key="4">
    <source>
        <dbReference type="Pfam" id="PF03446"/>
    </source>
</evidence>
<accession>A0A165GSP5</accession>
<feature type="active site" evidence="3">
    <location>
        <position position="182"/>
    </location>
</feature>
<dbReference type="PANTHER" id="PTHR43580:SF3">
    <property type="entry name" value="6-PHOSPHOGLUCONATE DEHYDROGENASE FAMILY PROTEIN (AFU_ORTHOLOGUE AFUA_2G11600)"/>
    <property type="match status" value="1"/>
</dbReference>
<dbReference type="OrthoDB" id="435038at2759"/>
<proteinExistence type="inferred from homology"/>
<dbReference type="SUPFAM" id="SSF48179">
    <property type="entry name" value="6-phosphogluconate dehydrogenase C-terminal domain-like"/>
    <property type="match status" value="1"/>
</dbReference>
<dbReference type="InterPro" id="IPR006115">
    <property type="entry name" value="6PGDH_NADP-bd"/>
</dbReference>
<gene>
    <name evidence="5" type="ORF">EXIGLDRAFT_837435</name>
</gene>
<dbReference type="Proteomes" id="UP000077266">
    <property type="component" value="Unassembled WGS sequence"/>
</dbReference>
<dbReference type="Gene3D" id="1.10.1040.10">
    <property type="entry name" value="N-(1-d-carboxylethyl)-l-norvaline Dehydrogenase, domain 2"/>
    <property type="match status" value="1"/>
</dbReference>
<dbReference type="SUPFAM" id="SSF51735">
    <property type="entry name" value="NAD(P)-binding Rossmann-fold domains"/>
    <property type="match status" value="1"/>
</dbReference>
<organism evidence="5 6">
    <name type="scientific">Exidia glandulosa HHB12029</name>
    <dbReference type="NCBI Taxonomy" id="1314781"/>
    <lineage>
        <taxon>Eukaryota</taxon>
        <taxon>Fungi</taxon>
        <taxon>Dikarya</taxon>
        <taxon>Basidiomycota</taxon>
        <taxon>Agaricomycotina</taxon>
        <taxon>Agaricomycetes</taxon>
        <taxon>Auriculariales</taxon>
        <taxon>Exidiaceae</taxon>
        <taxon>Exidia</taxon>
    </lineage>
</organism>
<dbReference type="PANTHER" id="PTHR43580">
    <property type="entry name" value="OXIDOREDUCTASE GLYR1-RELATED"/>
    <property type="match status" value="1"/>
</dbReference>
<dbReference type="InterPro" id="IPR015815">
    <property type="entry name" value="HIBADH-related"/>
</dbReference>
<dbReference type="InParanoid" id="A0A165GSP5"/>
<dbReference type="GO" id="GO:0050661">
    <property type="term" value="F:NADP binding"/>
    <property type="evidence" value="ECO:0007669"/>
    <property type="project" value="InterPro"/>
</dbReference>
<dbReference type="EMBL" id="KV426037">
    <property type="protein sequence ID" value="KZV90958.1"/>
    <property type="molecule type" value="Genomic_DNA"/>
</dbReference>
<dbReference type="GO" id="GO:0016491">
    <property type="term" value="F:oxidoreductase activity"/>
    <property type="evidence" value="ECO:0007669"/>
    <property type="project" value="UniProtKB-KW"/>
</dbReference>
<dbReference type="STRING" id="1314781.A0A165GSP5"/>
<dbReference type="Gene3D" id="3.40.50.720">
    <property type="entry name" value="NAD(P)-binding Rossmann-like Domain"/>
    <property type="match status" value="1"/>
</dbReference>
<sequence length="322" mass="32950">MAPVVMWIGLGSIGRAACTRLTTHGNLTSPLLLYNRTQQRAHDLVAHLAPGTAEVVHSIAAGAARADIIFTCVSNDAAVDATYRALLENPEVIRGKILVGVETVHPATAERTAERVRAAGAAFVACPVLGPPAAAAAGALLAIPAGPRDAVAAVLPLLTGVLARGVVGPFVDMPAGTALRMKIIANTFTLGAATLLAEAFALADAAGLGAGVVGQFVEMNFLQQQTATNPFRVYADRMLSGEYYKAGENPAGAVELGIKDARLALELGLELGVPIRGPETTVYWAEQVLGYDGRGGGSTEGDIAGMYGAARKAAGLGFENGA</sequence>
<evidence type="ECO:0000256" key="2">
    <source>
        <dbReference type="ARBA" id="ARBA00023002"/>
    </source>
</evidence>
<dbReference type="InterPro" id="IPR008927">
    <property type="entry name" value="6-PGluconate_DH-like_C_sf"/>
</dbReference>
<evidence type="ECO:0000256" key="1">
    <source>
        <dbReference type="ARBA" id="ARBA00007598"/>
    </source>
</evidence>
<dbReference type="AlphaFoldDB" id="A0A165GSP5"/>
<keyword evidence="2" id="KW-0560">Oxidoreductase</keyword>
<dbReference type="PIRSF" id="PIRSF000103">
    <property type="entry name" value="HIBADH"/>
    <property type="match status" value="1"/>
</dbReference>
<comment type="similarity">
    <text evidence="1">Belongs to the HIBADH-related family. NP60 subfamily.</text>
</comment>
<evidence type="ECO:0000313" key="6">
    <source>
        <dbReference type="Proteomes" id="UP000077266"/>
    </source>
</evidence>
<protein>
    <submittedName>
        <fullName evidence="5">NAD(P)-binding protein</fullName>
    </submittedName>
</protein>
<dbReference type="InterPro" id="IPR051265">
    <property type="entry name" value="HIBADH-related_NP60_sf"/>
</dbReference>
<evidence type="ECO:0000313" key="5">
    <source>
        <dbReference type="EMBL" id="KZV90958.1"/>
    </source>
</evidence>
<name>A0A165GSP5_EXIGL</name>
<dbReference type="InterPro" id="IPR013328">
    <property type="entry name" value="6PGD_dom2"/>
</dbReference>
<dbReference type="InterPro" id="IPR036291">
    <property type="entry name" value="NAD(P)-bd_dom_sf"/>
</dbReference>
<dbReference type="Pfam" id="PF03446">
    <property type="entry name" value="NAD_binding_2"/>
    <property type="match status" value="1"/>
</dbReference>
<evidence type="ECO:0000256" key="3">
    <source>
        <dbReference type="PIRSR" id="PIRSR000103-1"/>
    </source>
</evidence>
<reference evidence="5 6" key="1">
    <citation type="journal article" date="2016" name="Mol. Biol. Evol.">
        <title>Comparative Genomics of Early-Diverging Mushroom-Forming Fungi Provides Insights into the Origins of Lignocellulose Decay Capabilities.</title>
        <authorList>
            <person name="Nagy L.G."/>
            <person name="Riley R."/>
            <person name="Tritt A."/>
            <person name="Adam C."/>
            <person name="Daum C."/>
            <person name="Floudas D."/>
            <person name="Sun H."/>
            <person name="Yadav J.S."/>
            <person name="Pangilinan J."/>
            <person name="Larsson K.H."/>
            <person name="Matsuura K."/>
            <person name="Barry K."/>
            <person name="Labutti K."/>
            <person name="Kuo R."/>
            <person name="Ohm R.A."/>
            <person name="Bhattacharya S.S."/>
            <person name="Shirouzu T."/>
            <person name="Yoshinaga Y."/>
            <person name="Martin F.M."/>
            <person name="Grigoriev I.V."/>
            <person name="Hibbett D.S."/>
        </authorList>
    </citation>
    <scope>NUCLEOTIDE SEQUENCE [LARGE SCALE GENOMIC DNA]</scope>
    <source>
        <strain evidence="5 6">HHB12029</strain>
    </source>
</reference>
<feature type="domain" description="6-phosphogluconate dehydrogenase NADP-binding" evidence="4">
    <location>
        <begin position="6"/>
        <end position="160"/>
    </location>
</feature>